<reference evidence="5" key="3">
    <citation type="journal article" date="2006" name="Science">
        <title>Phytophthora genome sequences uncover evolutionary origins and mechanisms of pathogenesis.</title>
        <authorList>
            <person name="Tyler B.M."/>
            <person name="Tripathy S."/>
            <person name="Zhang X."/>
            <person name="Dehal P."/>
            <person name="Jiang R.H."/>
            <person name="Aerts A."/>
            <person name="Arredondo F.D."/>
            <person name="Baxter L."/>
            <person name="Bensasson D."/>
            <person name="Beynon J.L."/>
            <person name="Chapman J."/>
            <person name="Damasceno C.M."/>
            <person name="Dorrance A.E."/>
            <person name="Dou D."/>
            <person name="Dickerman A.W."/>
            <person name="Dubchak I.L."/>
            <person name="Garbelotto M."/>
            <person name="Gijzen M."/>
            <person name="Gordon S.G."/>
            <person name="Govers F."/>
            <person name="Grunwald N.J."/>
            <person name="Huang W."/>
            <person name="Ivors K.L."/>
            <person name="Jones R.W."/>
            <person name="Kamoun S."/>
            <person name="Krampis K."/>
            <person name="Lamour K.H."/>
            <person name="Lee M.K."/>
            <person name="McDonald W.H."/>
            <person name="Medina M."/>
            <person name="Meijer H.J."/>
            <person name="Nordberg E.K."/>
            <person name="Maclean D.J."/>
            <person name="Ospina-Giraldo M.D."/>
            <person name="Morris P.F."/>
            <person name="Phuntumart V."/>
            <person name="Putnam N.H."/>
            <person name="Rash S."/>
            <person name="Rose J.K."/>
            <person name="Sakihama Y."/>
            <person name="Salamov A.A."/>
            <person name="Savidor A."/>
            <person name="Scheuring C.F."/>
            <person name="Smith B.M."/>
            <person name="Sobral B.W."/>
            <person name="Terry A."/>
            <person name="Torto-Alalibo T.A."/>
            <person name="Win J."/>
            <person name="Xu Z."/>
            <person name="Zhang H."/>
            <person name="Grigoriev I.V."/>
            <person name="Rokhsar D.S."/>
            <person name="Boore J.L."/>
        </authorList>
    </citation>
    <scope>NUCLEOTIDE SEQUENCE [LARGE SCALE GENOMIC DNA]</scope>
    <source>
        <strain evidence="5">Pr102</strain>
    </source>
</reference>
<feature type="region of interest" description="Disordered" evidence="1">
    <location>
        <begin position="213"/>
        <end position="242"/>
    </location>
</feature>
<proteinExistence type="predicted"/>
<sequence>MRPPLFALLMLLSLAWHLTNAAECTDSEATYANSVWAAAAATSACAPYVTQTEPVYVNAPCTATDCVTVVEGVAENLPDCTYSGINNKIEVQNALTSCNGGDTEDAGSPTVVTNAPATSTTTTPTPTSSSTTECSTDEYQSTEDLYDTAAATSACSPYSTSSSSLVTVNVPCSVTDCIDTMTQLAADLPDCQYDGANQKAELQGNLQACTDDTTTEVDSTTPVSTSSGSASSTPASTASSTGCTTAEAKEMWNLYTSTATSTECATDSTVNGDSVYIFTSCDSDCATKVKDLAESLPNCYYDYEFMNKKQDVLEELEGCDESLSYYISVTVYSDSSIEFASSSASSGASGSEPLMSGGSGSEPLVSGDPDKTLDSSTVGIAESPAPPRAFNGILQLSAIFTLLAMTILAL</sequence>
<dbReference type="EMBL" id="DS566016">
    <property type="status" value="NOT_ANNOTATED_CDS"/>
    <property type="molecule type" value="Genomic_DNA"/>
</dbReference>
<dbReference type="HOGENOM" id="CLU_055929_0_0_1"/>
<dbReference type="InterPro" id="IPR002200">
    <property type="entry name" value="Elicitin"/>
</dbReference>
<reference evidence="3" key="1">
    <citation type="submission" date="2005-09" db="EMBL/GenBank/DDBJ databases">
        <authorList>
            <person name="Jiang R.H.Y."/>
            <person name="Tyler B.M."/>
            <person name="Whisson S.C."/>
            <person name="Hardham A.R."/>
            <person name="Govers F."/>
        </authorList>
    </citation>
    <scope>NUCLEOTIDE SEQUENCE</scope>
    <source>
        <strain evidence="3">UCD-Pr4</strain>
    </source>
</reference>
<name>Q2N0D0_PHYRM</name>
<dbReference type="OMA" id="PSEVNDM"/>
<feature type="region of interest" description="Disordered" evidence="1">
    <location>
        <begin position="100"/>
        <end position="140"/>
    </location>
</feature>
<dbReference type="AlphaFoldDB" id="Q2N0D0"/>
<dbReference type="SMART" id="SM01187">
    <property type="entry name" value="Elicitin"/>
    <property type="match status" value="3"/>
</dbReference>
<evidence type="ECO:0000313" key="3">
    <source>
        <dbReference type="EMBL" id="ABB55950.1"/>
    </source>
</evidence>
<evidence type="ECO:0000256" key="2">
    <source>
        <dbReference type="SAM" id="SignalP"/>
    </source>
</evidence>
<protein>
    <submittedName>
        <fullName evidence="3 4">Elicitin-like protein RAL13A</fullName>
    </submittedName>
</protein>
<dbReference type="InParanoid" id="Q2N0D0"/>
<accession>Q2N0D0</accession>
<feature type="signal peptide" evidence="2">
    <location>
        <begin position="1"/>
        <end position="21"/>
    </location>
</feature>
<reference evidence="4" key="4">
    <citation type="submission" date="2015-06" db="UniProtKB">
        <authorList>
            <consortium name="EnsemblProtists"/>
        </authorList>
    </citation>
    <scope>IDENTIFICATION</scope>
    <source>
        <strain evidence="4">Pr102</strain>
    </source>
</reference>
<feature type="chain" id="PRO_5010842986" evidence="2">
    <location>
        <begin position="22"/>
        <end position="410"/>
    </location>
</feature>
<organism evidence="3">
    <name type="scientific">Phytophthora ramorum</name>
    <name type="common">Sudden oak death agent</name>
    <dbReference type="NCBI Taxonomy" id="164328"/>
    <lineage>
        <taxon>Eukaryota</taxon>
        <taxon>Sar</taxon>
        <taxon>Stramenopiles</taxon>
        <taxon>Oomycota</taxon>
        <taxon>Peronosporomycetes</taxon>
        <taxon>Peronosporales</taxon>
        <taxon>Peronosporaceae</taxon>
        <taxon>Phytophthora</taxon>
    </lineage>
</organism>
<dbReference type="EMBL" id="DQ229195">
    <property type="protein sequence ID" value="ABB55950.1"/>
    <property type="molecule type" value="Genomic_DNA"/>
</dbReference>
<keyword evidence="2" id="KW-0732">Signal</keyword>
<dbReference type="VEuPathDB" id="FungiDB:KRP23_11262"/>
<reference evidence="3" key="2">
    <citation type="journal article" date="2006" name="Mol. Biol. Evol.">
        <title>Ancient origin of elicitin gene clusters in Phytophthora genomes.</title>
        <authorList>
            <person name="Jiang R.H."/>
            <person name="Tyler B.M."/>
            <person name="Whisson S.C."/>
            <person name="Hardham A.R."/>
            <person name="Govers F."/>
        </authorList>
    </citation>
    <scope>NUCLEOTIDE SEQUENCE</scope>
    <source>
        <strain evidence="3">UCD-Pr4</strain>
    </source>
</reference>
<keyword evidence="5" id="KW-1185">Reference proteome</keyword>
<evidence type="ECO:0000313" key="5">
    <source>
        <dbReference type="Proteomes" id="UP000005238"/>
    </source>
</evidence>
<dbReference type="GO" id="GO:0005576">
    <property type="term" value="C:extracellular region"/>
    <property type="evidence" value="ECO:0007669"/>
    <property type="project" value="InterPro"/>
</dbReference>
<dbReference type="EnsemblProtists" id="Phyra76641">
    <property type="protein sequence ID" value="Phyra76641"/>
    <property type="gene ID" value="Phyra76641"/>
</dbReference>
<dbReference type="eggNOG" id="ENOG502SGH3">
    <property type="taxonomic scope" value="Eukaryota"/>
</dbReference>
<evidence type="ECO:0000256" key="1">
    <source>
        <dbReference type="SAM" id="MobiDB-lite"/>
    </source>
</evidence>
<evidence type="ECO:0000313" key="4">
    <source>
        <dbReference type="EnsemblProtists" id="Phyra76641"/>
    </source>
</evidence>
<feature type="region of interest" description="Disordered" evidence="1">
    <location>
        <begin position="344"/>
        <end position="379"/>
    </location>
</feature>
<feature type="compositionally biased region" description="Low complexity" evidence="1">
    <location>
        <begin position="109"/>
        <end position="132"/>
    </location>
</feature>
<dbReference type="VEuPathDB" id="FungiDB:KRP22_10728"/>
<dbReference type="Proteomes" id="UP000005238">
    <property type="component" value="Unassembled WGS sequence"/>
</dbReference>